<keyword evidence="3" id="KW-1185">Reference proteome</keyword>
<proteinExistence type="predicted"/>
<evidence type="ECO:0000313" key="2">
    <source>
        <dbReference type="EMBL" id="KAF2995572.1"/>
    </source>
</evidence>
<feature type="compositionally biased region" description="Polar residues" evidence="1">
    <location>
        <begin position="31"/>
        <end position="51"/>
    </location>
</feature>
<gene>
    <name evidence="2" type="ORF">E8E13_004268</name>
</gene>
<name>A0A9P4W7Y1_CURKU</name>
<comment type="caution">
    <text evidence="2">The sequence shown here is derived from an EMBL/GenBank/DDBJ whole genome shotgun (WGS) entry which is preliminary data.</text>
</comment>
<feature type="region of interest" description="Disordered" evidence="1">
    <location>
        <begin position="134"/>
        <end position="159"/>
    </location>
</feature>
<dbReference type="AlphaFoldDB" id="A0A9P4W7Y1"/>
<feature type="compositionally biased region" description="Basic and acidic residues" evidence="1">
    <location>
        <begin position="141"/>
        <end position="153"/>
    </location>
</feature>
<feature type="compositionally biased region" description="Basic and acidic residues" evidence="1">
    <location>
        <begin position="64"/>
        <end position="73"/>
    </location>
</feature>
<evidence type="ECO:0000313" key="3">
    <source>
        <dbReference type="Proteomes" id="UP000801428"/>
    </source>
</evidence>
<evidence type="ECO:0000256" key="1">
    <source>
        <dbReference type="SAM" id="MobiDB-lite"/>
    </source>
</evidence>
<sequence>MAGYGNRTAPDISPETLSHDHASTRLDLTDSHSTPTYATGYGNHTATTAGLSPSSSNDPSSPDTDSKRFDTQSRHGSAPYSNAHVYGSASTAGAGWGNKTGSFGDSHERGSGGGKDSVVGKIVEGVGRVVHSEGLVGKGRGMREGAGDGDRVGEGPVAN</sequence>
<protein>
    <submittedName>
        <fullName evidence="2">Uncharacterized protein</fullName>
    </submittedName>
</protein>
<feature type="compositionally biased region" description="Low complexity" evidence="1">
    <location>
        <begin position="52"/>
        <end position="63"/>
    </location>
</feature>
<dbReference type="Proteomes" id="UP000801428">
    <property type="component" value="Unassembled WGS sequence"/>
</dbReference>
<organism evidence="2 3">
    <name type="scientific">Curvularia kusanoi</name>
    <name type="common">Cochliobolus kusanoi</name>
    <dbReference type="NCBI Taxonomy" id="90978"/>
    <lineage>
        <taxon>Eukaryota</taxon>
        <taxon>Fungi</taxon>
        <taxon>Dikarya</taxon>
        <taxon>Ascomycota</taxon>
        <taxon>Pezizomycotina</taxon>
        <taxon>Dothideomycetes</taxon>
        <taxon>Pleosporomycetidae</taxon>
        <taxon>Pleosporales</taxon>
        <taxon>Pleosporineae</taxon>
        <taxon>Pleosporaceae</taxon>
        <taxon>Curvularia</taxon>
    </lineage>
</organism>
<feature type="compositionally biased region" description="Basic and acidic residues" evidence="1">
    <location>
        <begin position="17"/>
        <end position="30"/>
    </location>
</feature>
<reference evidence="2" key="1">
    <citation type="submission" date="2019-04" db="EMBL/GenBank/DDBJ databases">
        <title>Sequencing of skin fungus with MAO and IRED activity.</title>
        <authorList>
            <person name="Marsaioli A.J."/>
            <person name="Bonatto J.M.C."/>
            <person name="Reis Junior O."/>
        </authorList>
    </citation>
    <scope>NUCLEOTIDE SEQUENCE</scope>
    <source>
        <strain evidence="2">30M1</strain>
    </source>
</reference>
<dbReference type="EMBL" id="SWKU01000032">
    <property type="protein sequence ID" value="KAF2995572.1"/>
    <property type="molecule type" value="Genomic_DNA"/>
</dbReference>
<feature type="region of interest" description="Disordered" evidence="1">
    <location>
        <begin position="1"/>
        <end position="118"/>
    </location>
</feature>
<accession>A0A9P4W7Y1</accession>
<dbReference type="OrthoDB" id="203279at2759"/>